<dbReference type="SUPFAM" id="SSF53383">
    <property type="entry name" value="PLP-dependent transferases"/>
    <property type="match status" value="1"/>
</dbReference>
<evidence type="ECO:0000256" key="1">
    <source>
        <dbReference type="ARBA" id="ARBA00022898"/>
    </source>
</evidence>
<accession>A0A179FUT0</accession>
<keyword evidence="4" id="KW-0808">Transferase</keyword>
<dbReference type="GO" id="GO:0008483">
    <property type="term" value="F:transaminase activity"/>
    <property type="evidence" value="ECO:0007669"/>
    <property type="project" value="UniProtKB-KW"/>
</dbReference>
<dbReference type="GO" id="GO:0030170">
    <property type="term" value="F:pyridoxal phosphate binding"/>
    <property type="evidence" value="ECO:0007669"/>
    <property type="project" value="InterPro"/>
</dbReference>
<keyword evidence="1" id="KW-0663">Pyridoxal phosphate</keyword>
<protein>
    <submittedName>
        <fullName evidence="4">Aminotransferase</fullName>
    </submittedName>
</protein>
<dbReference type="InterPro" id="IPR004839">
    <property type="entry name" value="Aminotransferase_I/II_large"/>
</dbReference>
<dbReference type="Pfam" id="PF00155">
    <property type="entry name" value="Aminotran_1_2"/>
    <property type="match status" value="1"/>
</dbReference>
<dbReference type="Gene3D" id="3.90.1150.10">
    <property type="entry name" value="Aspartate Aminotransferase, domain 1"/>
    <property type="match status" value="1"/>
</dbReference>
<dbReference type="CDD" id="cd00609">
    <property type="entry name" value="AAT_like"/>
    <property type="match status" value="1"/>
</dbReference>
<dbReference type="PANTHER" id="PTHR43795">
    <property type="entry name" value="BIFUNCTIONAL ASPARTATE AMINOTRANSFERASE AND GLUTAMATE/ASPARTATE-PREPHENATE AMINOTRANSFERASE-RELATED"/>
    <property type="match status" value="1"/>
</dbReference>
<dbReference type="InterPro" id="IPR015424">
    <property type="entry name" value="PyrdxlP-dep_Trfase"/>
</dbReference>
<dbReference type="Proteomes" id="UP000078240">
    <property type="component" value="Unassembled WGS sequence"/>
</dbReference>
<comment type="caution">
    <text evidence="4">The sequence shown here is derived from an EMBL/GenBank/DDBJ whole genome shotgun (WGS) entry which is preliminary data.</text>
</comment>
<gene>
    <name evidence="4" type="ORF">VFPBJ_10780</name>
</gene>
<feature type="compositionally biased region" description="Basic and acidic residues" evidence="2">
    <location>
        <begin position="418"/>
        <end position="433"/>
    </location>
</feature>
<evidence type="ECO:0000256" key="2">
    <source>
        <dbReference type="SAM" id="MobiDB-lite"/>
    </source>
</evidence>
<dbReference type="AlphaFoldDB" id="A0A179FUT0"/>
<organism evidence="4 5">
    <name type="scientific">Purpureocillium lilacinum</name>
    <name type="common">Paecilomyces lilacinus</name>
    <dbReference type="NCBI Taxonomy" id="33203"/>
    <lineage>
        <taxon>Eukaryota</taxon>
        <taxon>Fungi</taxon>
        <taxon>Dikarya</taxon>
        <taxon>Ascomycota</taxon>
        <taxon>Pezizomycotina</taxon>
        <taxon>Sordariomycetes</taxon>
        <taxon>Hypocreomycetidae</taxon>
        <taxon>Hypocreales</taxon>
        <taxon>Ophiocordycipitaceae</taxon>
        <taxon>Purpureocillium</taxon>
    </lineage>
</organism>
<feature type="region of interest" description="Disordered" evidence="2">
    <location>
        <begin position="418"/>
        <end position="442"/>
    </location>
</feature>
<dbReference type="InterPro" id="IPR050478">
    <property type="entry name" value="Ethylene_sulfur-biosynth"/>
</dbReference>
<keyword evidence="4" id="KW-0032">Aminotransferase</keyword>
<dbReference type="EMBL" id="LSBH01000011">
    <property type="protein sequence ID" value="OAQ69405.1"/>
    <property type="molecule type" value="Genomic_DNA"/>
</dbReference>
<dbReference type="GO" id="GO:0006520">
    <property type="term" value="P:amino acid metabolic process"/>
    <property type="evidence" value="ECO:0007669"/>
    <property type="project" value="TreeGrafter"/>
</dbReference>
<dbReference type="Gene3D" id="3.40.640.10">
    <property type="entry name" value="Type I PLP-dependent aspartate aminotransferase-like (Major domain)"/>
    <property type="match status" value="1"/>
</dbReference>
<dbReference type="PRINTS" id="PR00753">
    <property type="entry name" value="ACCSYNTHASE"/>
</dbReference>
<feature type="region of interest" description="Disordered" evidence="2">
    <location>
        <begin position="302"/>
        <end position="329"/>
    </location>
</feature>
<proteinExistence type="predicted"/>
<name>A0A179FUT0_PURLI</name>
<evidence type="ECO:0000259" key="3">
    <source>
        <dbReference type="Pfam" id="PF00155"/>
    </source>
</evidence>
<dbReference type="InterPro" id="IPR015421">
    <property type="entry name" value="PyrdxlP-dep_Trfase_major"/>
</dbReference>
<dbReference type="PANTHER" id="PTHR43795:SF39">
    <property type="entry name" value="AMINOTRANSFERASE CLASS I_CLASSII DOMAIN-CONTAINING PROTEIN"/>
    <property type="match status" value="1"/>
</dbReference>
<evidence type="ECO:0000313" key="4">
    <source>
        <dbReference type="EMBL" id="OAQ69405.1"/>
    </source>
</evidence>
<evidence type="ECO:0000313" key="5">
    <source>
        <dbReference type="Proteomes" id="UP000078240"/>
    </source>
</evidence>
<sequence length="506" mass="55491">MAELSSRMQKMASAILPKIAATIAERTSAVRKIDLATAENWLLRPEIVEICKNAIQENLTEAGLSYPDGFGGDPKLQEAFAAFFNKYFDPVSKVETRDIVVTPGASSCLDSLLFSICEAGDSILVLAPYWSGFDFHFLLRPNINIIPVYTDAVCLLDNPDDLLSESLVPALERAIDGCEDKNRVKAFVITNPHNPIARCYPKHILQEAIHWCGKRGLHYISDEVYAISDFSSVGALPDTNGVTLSTTSANEPVALPVNGLKEQPAIPFTSALALELETDKMPAISVIWSTSKDLGSSGFRMGVHVSRRRPSSSQTSGDSTEGREADAGPSLLTTSLGLLSTTQLPTISMLFTHALLTSESFDELVARNRQRLREHHEIISRRLRKWGAPFIPATSGPYVLAYLGVKVGDLQRHGRDRDAIAPSDESQHNEVTKRQRMSTPEHEGEDVMDVLRHKAMVLVSPGKSFRMRGKSTSPEPMEGWARINFAVPADVLDDALNRIGEALGLE</sequence>
<reference evidence="4 5" key="1">
    <citation type="submission" date="2016-01" db="EMBL/GenBank/DDBJ databases">
        <title>Biosynthesis of antibiotic leucinostatins and their inhibition on Phytophthora in bio-control Purpureocillium lilacinum.</title>
        <authorList>
            <person name="Wang G."/>
            <person name="Liu Z."/>
            <person name="Lin R."/>
            <person name="Li E."/>
            <person name="Mao Z."/>
            <person name="Ling J."/>
            <person name="Yin W."/>
            <person name="Xie B."/>
        </authorList>
    </citation>
    <scope>NUCLEOTIDE SEQUENCE [LARGE SCALE GENOMIC DNA]</scope>
    <source>
        <strain evidence="4">PLBJ-1</strain>
    </source>
</reference>
<feature type="domain" description="Aminotransferase class I/classII large" evidence="3">
    <location>
        <begin position="32"/>
        <end position="499"/>
    </location>
</feature>
<dbReference type="InterPro" id="IPR015422">
    <property type="entry name" value="PyrdxlP-dep_Trfase_small"/>
</dbReference>